<dbReference type="AlphaFoldDB" id="A0A521CAT7"/>
<sequence length="315" mass="34367">MKKMICFLILSLGIIGCSSDEGKNGDSFEKMDAYTTQGLTDISFINKNQGIICGTLGFLAKTNNGGKTWNVLNVGDKQTFMSAFMVNEQKFYTARLDMFVTTNSGTTFSKVQSLSSGSTIFAIKFFNPSKGLLVRNGSILKSDDSGNTWTKIYDGPSVDNLEITSDLVSYAYGGYTANGFTGGGAIDNGIIIKTIDGGKSWTNTLNSDSNIHSISFISDNIGYYINSRHELHKTINGSTSWTKVSNLSGSTSSVCFINEKTGYYSTDDGKIYETRDGGLNWKIAYNKNTERIFKIITKDGAVYAIGDNGLFLKKK</sequence>
<dbReference type="SUPFAM" id="SSF110296">
    <property type="entry name" value="Oligoxyloglucan reducing end-specific cellobiohydrolase"/>
    <property type="match status" value="2"/>
</dbReference>
<dbReference type="Proteomes" id="UP000317289">
    <property type="component" value="Unassembled WGS sequence"/>
</dbReference>
<dbReference type="EMBL" id="WKKG01000001">
    <property type="protein sequence ID" value="MRX66491.1"/>
    <property type="molecule type" value="Genomic_DNA"/>
</dbReference>
<evidence type="ECO:0000256" key="2">
    <source>
        <dbReference type="ARBA" id="ARBA00023276"/>
    </source>
</evidence>
<protein>
    <recommendedName>
        <fullName evidence="3">Photosynthesis system II assembly factor Ycf48/Hcf136-like domain-containing protein</fullName>
    </recommendedName>
</protein>
<name>A0A521CAT7_9FLAO</name>
<proteinExistence type="predicted"/>
<reference evidence="4 7" key="2">
    <citation type="submission" date="2019-11" db="EMBL/GenBank/DDBJ databases">
        <title>Flavobacterium resistens genome.</title>
        <authorList>
            <person name="Wilson V.M."/>
            <person name="Newman J.D."/>
        </authorList>
    </citation>
    <scope>NUCLEOTIDE SEQUENCE [LARGE SCALE GENOMIC DNA]</scope>
    <source>
        <strain evidence="4 7">DSM 19382</strain>
    </source>
</reference>
<dbReference type="GO" id="GO:0009523">
    <property type="term" value="C:photosystem II"/>
    <property type="evidence" value="ECO:0007669"/>
    <property type="project" value="UniProtKB-KW"/>
</dbReference>
<organism evidence="5 6">
    <name type="scientific">Flavobacterium resistens</name>
    <dbReference type="NCBI Taxonomy" id="443612"/>
    <lineage>
        <taxon>Bacteria</taxon>
        <taxon>Pseudomonadati</taxon>
        <taxon>Bacteroidota</taxon>
        <taxon>Flavobacteriia</taxon>
        <taxon>Flavobacteriales</taxon>
        <taxon>Flavobacteriaceae</taxon>
        <taxon>Flavobacterium</taxon>
    </lineage>
</organism>
<dbReference type="OrthoDB" id="9764804at2"/>
<evidence type="ECO:0000313" key="7">
    <source>
        <dbReference type="Proteomes" id="UP000468990"/>
    </source>
</evidence>
<keyword evidence="1" id="KW-0602">Photosynthesis</keyword>
<dbReference type="InterPro" id="IPR028203">
    <property type="entry name" value="PSII_CF48-like_dom"/>
</dbReference>
<feature type="domain" description="Photosynthesis system II assembly factor Ycf48/Hcf136-like" evidence="3">
    <location>
        <begin position="27"/>
        <end position="150"/>
    </location>
</feature>
<keyword evidence="7" id="KW-1185">Reference proteome</keyword>
<dbReference type="PROSITE" id="PS51257">
    <property type="entry name" value="PROKAR_LIPOPROTEIN"/>
    <property type="match status" value="1"/>
</dbReference>
<dbReference type="PANTHER" id="PTHR47199:SF2">
    <property type="entry name" value="PHOTOSYSTEM II STABILITY_ASSEMBLY FACTOR HCF136, CHLOROPLASTIC"/>
    <property type="match status" value="1"/>
</dbReference>
<evidence type="ECO:0000259" key="3">
    <source>
        <dbReference type="Pfam" id="PF14870"/>
    </source>
</evidence>
<dbReference type="Proteomes" id="UP000468990">
    <property type="component" value="Unassembled WGS sequence"/>
</dbReference>
<feature type="domain" description="Photosynthesis system II assembly factor Ycf48/Hcf136-like" evidence="3">
    <location>
        <begin position="177"/>
        <end position="309"/>
    </location>
</feature>
<gene>
    <name evidence="4" type="ORF">GJU42_00780</name>
    <name evidence="5" type="ORF">SAMN06265349_102390</name>
</gene>
<keyword evidence="2" id="KW-0604">Photosystem II</keyword>
<dbReference type="GO" id="GO:0015979">
    <property type="term" value="P:photosynthesis"/>
    <property type="evidence" value="ECO:0007669"/>
    <property type="project" value="UniProtKB-KW"/>
</dbReference>
<evidence type="ECO:0000256" key="1">
    <source>
        <dbReference type="ARBA" id="ARBA00022531"/>
    </source>
</evidence>
<dbReference type="RefSeq" id="WP_142450145.1">
    <property type="nucleotide sequence ID" value="NZ_FXTA01000002.1"/>
</dbReference>
<evidence type="ECO:0000313" key="6">
    <source>
        <dbReference type="Proteomes" id="UP000317289"/>
    </source>
</evidence>
<accession>A0A521CAT7</accession>
<dbReference type="InterPro" id="IPR015943">
    <property type="entry name" value="WD40/YVTN_repeat-like_dom_sf"/>
</dbReference>
<dbReference type="Pfam" id="PF14870">
    <property type="entry name" value="PSII_BNR"/>
    <property type="match status" value="2"/>
</dbReference>
<dbReference type="EMBL" id="FXTA01000002">
    <property type="protein sequence ID" value="SMO56539.1"/>
    <property type="molecule type" value="Genomic_DNA"/>
</dbReference>
<reference evidence="5 6" key="1">
    <citation type="submission" date="2017-05" db="EMBL/GenBank/DDBJ databases">
        <authorList>
            <person name="Varghese N."/>
            <person name="Submissions S."/>
        </authorList>
    </citation>
    <scope>NUCLEOTIDE SEQUENCE [LARGE SCALE GENOMIC DNA]</scope>
    <source>
        <strain evidence="5 6">DSM 19382</strain>
    </source>
</reference>
<dbReference type="PANTHER" id="PTHR47199">
    <property type="entry name" value="PHOTOSYSTEM II STABILITY/ASSEMBLY FACTOR HCF136, CHLOROPLASTIC"/>
    <property type="match status" value="1"/>
</dbReference>
<evidence type="ECO:0000313" key="4">
    <source>
        <dbReference type="EMBL" id="MRX66491.1"/>
    </source>
</evidence>
<dbReference type="Gene3D" id="2.130.10.10">
    <property type="entry name" value="YVTN repeat-like/Quinoprotein amine dehydrogenase"/>
    <property type="match status" value="2"/>
</dbReference>
<evidence type="ECO:0000313" key="5">
    <source>
        <dbReference type="EMBL" id="SMO56539.1"/>
    </source>
</evidence>